<evidence type="ECO:0000313" key="2">
    <source>
        <dbReference type="Proteomes" id="UP001597493"/>
    </source>
</evidence>
<comment type="caution">
    <text evidence="1">The sequence shown here is derived from an EMBL/GenBank/DDBJ whole genome shotgun (WGS) entry which is preliminary data.</text>
</comment>
<dbReference type="InterPro" id="IPR012865">
    <property type="entry name" value="DUF1642"/>
</dbReference>
<sequence length="187" mass="21099">MTKLSKDRIEVIRQLGVLPFVGQHILREVMGHIDAQDAEMARKDQTISNQHAAIIEALQLRTELEELKARHKLVVLPREVADYISSRRAEISDYCILDNLLRKRISGPNKNKIGDWIEGGIRGNVLMAALVNGYTVEEPTTEERITARLTSALIESRIESPIPTEHLAHQLTQAIREVLAEQPQEAN</sequence>
<dbReference type="Proteomes" id="UP001597493">
    <property type="component" value="Unassembled WGS sequence"/>
</dbReference>
<dbReference type="EMBL" id="JBHUMY010000032">
    <property type="protein sequence ID" value="MFD2662843.1"/>
    <property type="molecule type" value="Genomic_DNA"/>
</dbReference>
<name>A0ABW5R4U7_9BACL</name>
<organism evidence="1 2">
    <name type="scientific">Paenibacillus thailandensis</name>
    <dbReference type="NCBI Taxonomy" id="393250"/>
    <lineage>
        <taxon>Bacteria</taxon>
        <taxon>Bacillati</taxon>
        <taxon>Bacillota</taxon>
        <taxon>Bacilli</taxon>
        <taxon>Bacillales</taxon>
        <taxon>Paenibacillaceae</taxon>
        <taxon>Paenibacillus</taxon>
    </lineage>
</organism>
<gene>
    <name evidence="1" type="ORF">ACFSW5_21545</name>
</gene>
<accession>A0ABW5R4U7</accession>
<reference evidence="2" key="1">
    <citation type="journal article" date="2019" name="Int. J. Syst. Evol. Microbiol.">
        <title>The Global Catalogue of Microorganisms (GCM) 10K type strain sequencing project: providing services to taxonomists for standard genome sequencing and annotation.</title>
        <authorList>
            <consortium name="The Broad Institute Genomics Platform"/>
            <consortium name="The Broad Institute Genome Sequencing Center for Infectious Disease"/>
            <person name="Wu L."/>
            <person name="Ma J."/>
        </authorList>
    </citation>
    <scope>NUCLEOTIDE SEQUENCE [LARGE SCALE GENOMIC DNA]</scope>
    <source>
        <strain evidence="2">TISTR 1827</strain>
    </source>
</reference>
<keyword evidence="2" id="KW-1185">Reference proteome</keyword>
<dbReference type="Pfam" id="PF07852">
    <property type="entry name" value="DUF1642"/>
    <property type="match status" value="1"/>
</dbReference>
<dbReference type="RefSeq" id="WP_379277748.1">
    <property type="nucleotide sequence ID" value="NZ_JBHUGT010000030.1"/>
</dbReference>
<proteinExistence type="predicted"/>
<evidence type="ECO:0000313" key="1">
    <source>
        <dbReference type="EMBL" id="MFD2662843.1"/>
    </source>
</evidence>
<protein>
    <submittedName>
        <fullName evidence="1">DUF1642 domain-containing protein</fullName>
    </submittedName>
</protein>